<sequence length="281" mass="31360">MNQVSALTSAIVAEGGAMRGIFTAGVLDALMQAKHCPFDFAVGVSAGSTNLIGYLCQAPGRSKQIICDHATRDDFISWRRYLRGGHFCDVSWLWHASFADIPLDLQYYQRQKRPLWVVTTGVHSGKSHYFKISPDNLHQVFPASCAVPLAYRNYPVIDGEPMTDGGLTDSIPVEFAYRQGARDITVILSKPLGYQKRKSALPVLTRPFFRGYPKLYAAVLRRAQRYNRALQFITVPPLDCRIRVISPPADFKVGRFTKDTALLEQGYLQGIGAAQIYLQDV</sequence>
<dbReference type="InterPro" id="IPR050301">
    <property type="entry name" value="NTE"/>
</dbReference>
<dbReference type="Pfam" id="PF01734">
    <property type="entry name" value="Patatin"/>
    <property type="match status" value="1"/>
</dbReference>
<evidence type="ECO:0000256" key="4">
    <source>
        <dbReference type="PROSITE-ProRule" id="PRU01161"/>
    </source>
</evidence>
<evidence type="ECO:0000313" key="6">
    <source>
        <dbReference type="EMBL" id="GGD65494.1"/>
    </source>
</evidence>
<comment type="caution">
    <text evidence="6">The sequence shown here is derived from an EMBL/GenBank/DDBJ whole genome shotgun (WGS) entry which is preliminary data.</text>
</comment>
<evidence type="ECO:0000256" key="1">
    <source>
        <dbReference type="ARBA" id="ARBA00022801"/>
    </source>
</evidence>
<keyword evidence="7" id="KW-1185">Reference proteome</keyword>
<feature type="short sequence motif" description="GXSXG" evidence="4">
    <location>
        <begin position="43"/>
        <end position="47"/>
    </location>
</feature>
<feature type="active site" description="Nucleophile" evidence="4">
    <location>
        <position position="45"/>
    </location>
</feature>
<comment type="caution">
    <text evidence="4">Lacks conserved residue(s) required for the propagation of feature annotation.</text>
</comment>
<dbReference type="EMBL" id="BMGJ01000007">
    <property type="protein sequence ID" value="GGD65494.1"/>
    <property type="molecule type" value="Genomic_DNA"/>
</dbReference>
<evidence type="ECO:0000256" key="2">
    <source>
        <dbReference type="ARBA" id="ARBA00022963"/>
    </source>
</evidence>
<reference evidence="7" key="1">
    <citation type="journal article" date="2019" name="Int. J. Syst. Evol. Microbiol.">
        <title>The Global Catalogue of Microorganisms (GCM) 10K type strain sequencing project: providing services to taxonomists for standard genome sequencing and annotation.</title>
        <authorList>
            <consortium name="The Broad Institute Genomics Platform"/>
            <consortium name="The Broad Institute Genome Sequencing Center for Infectious Disease"/>
            <person name="Wu L."/>
            <person name="Ma J."/>
        </authorList>
    </citation>
    <scope>NUCLEOTIDE SEQUENCE [LARGE SCALE GENOMIC DNA]</scope>
    <source>
        <strain evidence="7">CGMCC 1.12923</strain>
    </source>
</reference>
<dbReference type="PANTHER" id="PTHR14226:SF25">
    <property type="entry name" value="PHOSPHOESTERASE"/>
    <property type="match status" value="1"/>
</dbReference>
<keyword evidence="3 4" id="KW-0443">Lipid metabolism</keyword>
<dbReference type="Proteomes" id="UP000614272">
    <property type="component" value="Unassembled WGS sequence"/>
</dbReference>
<evidence type="ECO:0000313" key="7">
    <source>
        <dbReference type="Proteomes" id="UP000614272"/>
    </source>
</evidence>
<feature type="short sequence motif" description="DGA/G" evidence="4">
    <location>
        <begin position="164"/>
        <end position="166"/>
    </location>
</feature>
<dbReference type="CDD" id="cd07208">
    <property type="entry name" value="Pat_hypo_Ecoli_yjju_like"/>
    <property type="match status" value="1"/>
</dbReference>
<dbReference type="RefSeq" id="WP_099034412.1">
    <property type="nucleotide sequence ID" value="NZ_BMGJ01000007.1"/>
</dbReference>
<name>A0ABQ1RFM6_9ALTE</name>
<protein>
    <submittedName>
        <fullName evidence="6">Patatin family protein</fullName>
    </submittedName>
</protein>
<keyword evidence="1 4" id="KW-0378">Hydrolase</keyword>
<proteinExistence type="predicted"/>
<accession>A0ABQ1RFM6</accession>
<dbReference type="PROSITE" id="PS51635">
    <property type="entry name" value="PNPLA"/>
    <property type="match status" value="1"/>
</dbReference>
<dbReference type="InterPro" id="IPR016035">
    <property type="entry name" value="Acyl_Trfase/lysoPLipase"/>
</dbReference>
<gene>
    <name evidence="6" type="ORF">GCM10011357_20960</name>
</gene>
<dbReference type="SUPFAM" id="SSF52151">
    <property type="entry name" value="FabD/lysophospholipase-like"/>
    <property type="match status" value="1"/>
</dbReference>
<evidence type="ECO:0000256" key="3">
    <source>
        <dbReference type="ARBA" id="ARBA00023098"/>
    </source>
</evidence>
<dbReference type="PANTHER" id="PTHR14226">
    <property type="entry name" value="NEUROPATHY TARGET ESTERASE/SWISS CHEESE D.MELANOGASTER"/>
    <property type="match status" value="1"/>
</dbReference>
<keyword evidence="2 4" id="KW-0442">Lipid degradation</keyword>
<organism evidence="6 7">
    <name type="scientific">Lacimicrobium alkaliphilum</name>
    <dbReference type="NCBI Taxonomy" id="1526571"/>
    <lineage>
        <taxon>Bacteria</taxon>
        <taxon>Pseudomonadati</taxon>
        <taxon>Pseudomonadota</taxon>
        <taxon>Gammaproteobacteria</taxon>
        <taxon>Alteromonadales</taxon>
        <taxon>Alteromonadaceae</taxon>
        <taxon>Lacimicrobium</taxon>
    </lineage>
</organism>
<dbReference type="Gene3D" id="3.40.1090.10">
    <property type="entry name" value="Cytosolic phospholipase A2 catalytic domain"/>
    <property type="match status" value="2"/>
</dbReference>
<feature type="domain" description="PNPLA" evidence="5">
    <location>
        <begin position="11"/>
        <end position="177"/>
    </location>
</feature>
<dbReference type="InterPro" id="IPR045943">
    <property type="entry name" value="DUF6363"/>
</dbReference>
<dbReference type="InterPro" id="IPR002641">
    <property type="entry name" value="PNPLA_dom"/>
</dbReference>
<feature type="active site" description="Proton acceptor" evidence="4">
    <location>
        <position position="164"/>
    </location>
</feature>
<dbReference type="Pfam" id="PF19890">
    <property type="entry name" value="DUF6363"/>
    <property type="match status" value="1"/>
</dbReference>
<dbReference type="InterPro" id="IPR037483">
    <property type="entry name" value="YjjU-like"/>
</dbReference>
<evidence type="ECO:0000259" key="5">
    <source>
        <dbReference type="PROSITE" id="PS51635"/>
    </source>
</evidence>